<reference evidence="1 2" key="1">
    <citation type="submission" date="2018-07" db="EMBL/GenBank/DDBJ databases">
        <title>Genomic Encyclopedia of Type Strains, Phase III (KMG-III): the genomes of soil and plant-associated and newly described type strains.</title>
        <authorList>
            <person name="Whitman W."/>
        </authorList>
    </citation>
    <scope>NUCLEOTIDE SEQUENCE [LARGE SCALE GENOMIC DNA]</scope>
    <source>
        <strain evidence="1 2">CECT 7958</strain>
    </source>
</reference>
<organism evidence="1 2">
    <name type="scientific">Winogradskyella arenosi</name>
    <dbReference type="NCBI Taxonomy" id="533325"/>
    <lineage>
        <taxon>Bacteria</taxon>
        <taxon>Pseudomonadati</taxon>
        <taxon>Bacteroidota</taxon>
        <taxon>Flavobacteriia</taxon>
        <taxon>Flavobacteriales</taxon>
        <taxon>Flavobacteriaceae</taxon>
        <taxon>Winogradskyella</taxon>
    </lineage>
</organism>
<dbReference type="Proteomes" id="UP000253436">
    <property type="component" value="Unassembled WGS sequence"/>
</dbReference>
<dbReference type="InterPro" id="IPR036513">
    <property type="entry name" value="STAS_dom_sf"/>
</dbReference>
<dbReference type="RefSeq" id="WP_114309625.1">
    <property type="nucleotide sequence ID" value="NZ_QPJO01000002.1"/>
</dbReference>
<evidence type="ECO:0000313" key="1">
    <source>
        <dbReference type="EMBL" id="RCW92797.1"/>
    </source>
</evidence>
<accession>A0A368ZJI8</accession>
<sequence length="140" mass="16388">MNYNPKISPKPYKSYHLSIGKVFLYENFIVTEFNEGVEMNFESFNEISEIILLSYRNKPFGFIANRTNAYAIKLKDVLACKKSYQNLKAYAIIAYSDLTENIIEIEDHFFNFNRKVFTDFSNAIQWVEEVLETEPSPILS</sequence>
<proteinExistence type="predicted"/>
<evidence type="ECO:0008006" key="3">
    <source>
        <dbReference type="Google" id="ProtNLM"/>
    </source>
</evidence>
<dbReference type="OrthoDB" id="1144359at2"/>
<comment type="caution">
    <text evidence="1">The sequence shown here is derived from an EMBL/GenBank/DDBJ whole genome shotgun (WGS) entry which is preliminary data.</text>
</comment>
<dbReference type="AlphaFoldDB" id="A0A368ZJI8"/>
<keyword evidence="2" id="KW-1185">Reference proteome</keyword>
<evidence type="ECO:0000313" key="2">
    <source>
        <dbReference type="Proteomes" id="UP000253436"/>
    </source>
</evidence>
<protein>
    <recommendedName>
        <fullName evidence="3">SpoIIAA-like protein</fullName>
    </recommendedName>
</protein>
<name>A0A368ZJI8_9FLAO</name>
<dbReference type="SUPFAM" id="SSF52091">
    <property type="entry name" value="SpoIIaa-like"/>
    <property type="match status" value="1"/>
</dbReference>
<gene>
    <name evidence="1" type="ORF">DFQ08_102833</name>
</gene>
<dbReference type="EMBL" id="QPJO01000002">
    <property type="protein sequence ID" value="RCW92797.1"/>
    <property type="molecule type" value="Genomic_DNA"/>
</dbReference>